<dbReference type="AlphaFoldDB" id="A0A6G0ZDN1"/>
<comment type="caution">
    <text evidence="1">The sequence shown here is derived from an EMBL/GenBank/DDBJ whole genome shotgun (WGS) entry which is preliminary data.</text>
</comment>
<sequence length="68" mass="8168">NRKNYEFDKDINFLFIDFKSPYNSINRNKLWSVMCDLGIPEKLMRLIRACIQGSKCKVKFRNTISEEF</sequence>
<gene>
    <name evidence="1" type="ORF">FWK35_00009267</name>
</gene>
<dbReference type="OrthoDB" id="6627741at2759"/>
<dbReference type="GO" id="GO:0003964">
    <property type="term" value="F:RNA-directed DNA polymerase activity"/>
    <property type="evidence" value="ECO:0007669"/>
    <property type="project" value="UniProtKB-KW"/>
</dbReference>
<keyword evidence="1" id="KW-0695">RNA-directed DNA polymerase</keyword>
<dbReference type="Proteomes" id="UP000478052">
    <property type="component" value="Unassembled WGS sequence"/>
</dbReference>
<accession>A0A6G0ZDN1</accession>
<keyword evidence="1" id="KW-0548">Nucleotidyltransferase</keyword>
<feature type="non-terminal residue" evidence="1">
    <location>
        <position position="1"/>
    </location>
</feature>
<name>A0A6G0ZDN1_APHCR</name>
<keyword evidence="1" id="KW-0808">Transferase</keyword>
<dbReference type="EMBL" id="VUJU01000696">
    <property type="protein sequence ID" value="KAF0768822.1"/>
    <property type="molecule type" value="Genomic_DNA"/>
</dbReference>
<protein>
    <submittedName>
        <fullName evidence="1">Reverse transcriptase domain-containing protein</fullName>
    </submittedName>
</protein>
<organism evidence="1 2">
    <name type="scientific">Aphis craccivora</name>
    <name type="common">Cowpea aphid</name>
    <dbReference type="NCBI Taxonomy" id="307492"/>
    <lineage>
        <taxon>Eukaryota</taxon>
        <taxon>Metazoa</taxon>
        <taxon>Ecdysozoa</taxon>
        <taxon>Arthropoda</taxon>
        <taxon>Hexapoda</taxon>
        <taxon>Insecta</taxon>
        <taxon>Pterygota</taxon>
        <taxon>Neoptera</taxon>
        <taxon>Paraneoptera</taxon>
        <taxon>Hemiptera</taxon>
        <taxon>Sternorrhyncha</taxon>
        <taxon>Aphidomorpha</taxon>
        <taxon>Aphidoidea</taxon>
        <taxon>Aphididae</taxon>
        <taxon>Aphidini</taxon>
        <taxon>Aphis</taxon>
        <taxon>Aphis</taxon>
    </lineage>
</organism>
<proteinExistence type="predicted"/>
<evidence type="ECO:0000313" key="1">
    <source>
        <dbReference type="EMBL" id="KAF0768822.1"/>
    </source>
</evidence>
<evidence type="ECO:0000313" key="2">
    <source>
        <dbReference type="Proteomes" id="UP000478052"/>
    </source>
</evidence>
<keyword evidence="2" id="KW-1185">Reference proteome</keyword>
<reference evidence="1 2" key="1">
    <citation type="submission" date="2019-08" db="EMBL/GenBank/DDBJ databases">
        <title>Whole genome of Aphis craccivora.</title>
        <authorList>
            <person name="Voronova N.V."/>
            <person name="Shulinski R.S."/>
            <person name="Bandarenka Y.V."/>
            <person name="Zhorov D.G."/>
            <person name="Warner D."/>
        </authorList>
    </citation>
    <scope>NUCLEOTIDE SEQUENCE [LARGE SCALE GENOMIC DNA]</scope>
    <source>
        <strain evidence="1">180601</strain>
        <tissue evidence="1">Whole Body</tissue>
    </source>
</reference>